<protein>
    <submittedName>
        <fullName evidence="2">Uncharacterized protein</fullName>
    </submittedName>
</protein>
<evidence type="ECO:0000313" key="3">
    <source>
        <dbReference type="Proteomes" id="UP000013827"/>
    </source>
</evidence>
<reference evidence="3" key="1">
    <citation type="journal article" date="2013" name="Nature">
        <title>Pan genome of the phytoplankton Emiliania underpins its global distribution.</title>
        <authorList>
            <person name="Read B.A."/>
            <person name="Kegel J."/>
            <person name="Klute M.J."/>
            <person name="Kuo A."/>
            <person name="Lefebvre S.C."/>
            <person name="Maumus F."/>
            <person name="Mayer C."/>
            <person name="Miller J."/>
            <person name="Monier A."/>
            <person name="Salamov A."/>
            <person name="Young J."/>
            <person name="Aguilar M."/>
            <person name="Claverie J.M."/>
            <person name="Frickenhaus S."/>
            <person name="Gonzalez K."/>
            <person name="Herman E.K."/>
            <person name="Lin Y.C."/>
            <person name="Napier J."/>
            <person name="Ogata H."/>
            <person name="Sarno A.F."/>
            <person name="Shmutz J."/>
            <person name="Schroeder D."/>
            <person name="de Vargas C."/>
            <person name="Verret F."/>
            <person name="von Dassow P."/>
            <person name="Valentin K."/>
            <person name="Van de Peer Y."/>
            <person name="Wheeler G."/>
            <person name="Dacks J.B."/>
            <person name="Delwiche C.F."/>
            <person name="Dyhrman S.T."/>
            <person name="Glockner G."/>
            <person name="John U."/>
            <person name="Richards T."/>
            <person name="Worden A.Z."/>
            <person name="Zhang X."/>
            <person name="Grigoriev I.V."/>
            <person name="Allen A.E."/>
            <person name="Bidle K."/>
            <person name="Borodovsky M."/>
            <person name="Bowler C."/>
            <person name="Brownlee C."/>
            <person name="Cock J.M."/>
            <person name="Elias M."/>
            <person name="Gladyshev V.N."/>
            <person name="Groth M."/>
            <person name="Guda C."/>
            <person name="Hadaegh A."/>
            <person name="Iglesias-Rodriguez M.D."/>
            <person name="Jenkins J."/>
            <person name="Jones B.M."/>
            <person name="Lawson T."/>
            <person name="Leese F."/>
            <person name="Lindquist E."/>
            <person name="Lobanov A."/>
            <person name="Lomsadze A."/>
            <person name="Malik S.B."/>
            <person name="Marsh M.E."/>
            <person name="Mackinder L."/>
            <person name="Mock T."/>
            <person name="Mueller-Roeber B."/>
            <person name="Pagarete A."/>
            <person name="Parker M."/>
            <person name="Probert I."/>
            <person name="Quesneville H."/>
            <person name="Raines C."/>
            <person name="Rensing S.A."/>
            <person name="Riano-Pachon D.M."/>
            <person name="Richier S."/>
            <person name="Rokitta S."/>
            <person name="Shiraiwa Y."/>
            <person name="Soanes D.M."/>
            <person name="van der Giezen M."/>
            <person name="Wahlund T.M."/>
            <person name="Williams B."/>
            <person name="Wilson W."/>
            <person name="Wolfe G."/>
            <person name="Wurch L.L."/>
        </authorList>
    </citation>
    <scope>NUCLEOTIDE SEQUENCE</scope>
</reference>
<evidence type="ECO:0000256" key="1">
    <source>
        <dbReference type="SAM" id="MobiDB-lite"/>
    </source>
</evidence>
<name>A0A0D3KDW1_EMIH1</name>
<accession>A0A0D3KDW1</accession>
<organism evidence="2 3">
    <name type="scientific">Emiliania huxleyi (strain CCMP1516)</name>
    <dbReference type="NCBI Taxonomy" id="280463"/>
    <lineage>
        <taxon>Eukaryota</taxon>
        <taxon>Haptista</taxon>
        <taxon>Haptophyta</taxon>
        <taxon>Prymnesiophyceae</taxon>
        <taxon>Isochrysidales</taxon>
        <taxon>Noelaerhabdaceae</taxon>
        <taxon>Emiliania</taxon>
    </lineage>
</organism>
<dbReference type="GeneID" id="17279217"/>
<dbReference type="KEGG" id="ehx:EMIHUDRAFT_229044"/>
<proteinExistence type="predicted"/>
<dbReference type="AlphaFoldDB" id="A0A0D3KDW1"/>
<dbReference type="EnsemblProtists" id="EOD33946">
    <property type="protein sequence ID" value="EOD33946"/>
    <property type="gene ID" value="EMIHUDRAFT_229044"/>
</dbReference>
<keyword evidence="3" id="KW-1185">Reference proteome</keyword>
<reference evidence="2" key="2">
    <citation type="submission" date="2024-10" db="UniProtKB">
        <authorList>
            <consortium name="EnsemblProtists"/>
        </authorList>
    </citation>
    <scope>IDENTIFICATION</scope>
</reference>
<sequence length="113" mass="11431">MLSLLAATTAGFSAPTGSRAAQSRTVNDFRFGTGTIVPTALGGADPMASKTRDAAASVEPPDSWRFGVGSVAPKPLGGTGGPGTGRVEAKDDFRFGTGRNDGRQNSIDFRGGA</sequence>
<dbReference type="RefSeq" id="XP_005786375.1">
    <property type="nucleotide sequence ID" value="XM_005786318.1"/>
</dbReference>
<evidence type="ECO:0000313" key="2">
    <source>
        <dbReference type="EnsemblProtists" id="EOD33946"/>
    </source>
</evidence>
<dbReference type="PaxDb" id="2903-EOD33946"/>
<feature type="region of interest" description="Disordered" evidence="1">
    <location>
        <begin position="41"/>
        <end position="113"/>
    </location>
</feature>
<dbReference type="HOGENOM" id="CLU_2138225_0_0_1"/>
<dbReference type="Proteomes" id="UP000013827">
    <property type="component" value="Unassembled WGS sequence"/>
</dbReference>